<proteinExistence type="predicted"/>
<dbReference type="InterPro" id="IPR023404">
    <property type="entry name" value="rSAM_horseshoe"/>
</dbReference>
<dbReference type="EC" id="1.3.99.22" evidence="2"/>
<protein>
    <submittedName>
        <fullName evidence="2">Oxygen-independent coproporphyrinogen-III oxidase 2</fullName>
        <ecNumber evidence="2">1.3.99.22</ecNumber>
    </submittedName>
</protein>
<dbReference type="GO" id="GO:0051539">
    <property type="term" value="F:4 iron, 4 sulfur cluster binding"/>
    <property type="evidence" value="ECO:0007669"/>
    <property type="project" value="TreeGrafter"/>
</dbReference>
<dbReference type="GO" id="GO:0006779">
    <property type="term" value="P:porphyrin-containing compound biosynthetic process"/>
    <property type="evidence" value="ECO:0007669"/>
    <property type="project" value="TreeGrafter"/>
</dbReference>
<dbReference type="InterPro" id="IPR006638">
    <property type="entry name" value="Elp3/MiaA/NifB-like_rSAM"/>
</dbReference>
<dbReference type="STRING" id="908809.ABG79_00866"/>
<dbReference type="InterPro" id="IPR058240">
    <property type="entry name" value="rSAM_sf"/>
</dbReference>
<dbReference type="SUPFAM" id="SSF102114">
    <property type="entry name" value="Radical SAM enzymes"/>
    <property type="match status" value="1"/>
</dbReference>
<dbReference type="GO" id="GO:0016491">
    <property type="term" value="F:oxidoreductase activity"/>
    <property type="evidence" value="ECO:0007669"/>
    <property type="project" value="UniProtKB-KW"/>
</dbReference>
<dbReference type="OrthoDB" id="9808022at2"/>
<dbReference type="NCBIfam" id="TIGR03994">
    <property type="entry name" value="rSAM_HemZ"/>
    <property type="match status" value="1"/>
</dbReference>
<dbReference type="Pfam" id="PF04055">
    <property type="entry name" value="Radical_SAM"/>
    <property type="match status" value="1"/>
</dbReference>
<dbReference type="CDD" id="cd01335">
    <property type="entry name" value="Radical_SAM"/>
    <property type="match status" value="1"/>
</dbReference>
<dbReference type="InterPro" id="IPR034505">
    <property type="entry name" value="Coproporphyrinogen-III_oxidase"/>
</dbReference>
<comment type="caution">
    <text evidence="2">The sequence shown here is derived from an EMBL/GenBank/DDBJ whole genome shotgun (WGS) entry which is preliminary data.</text>
</comment>
<dbReference type="Gene3D" id="3.80.30.20">
    <property type="entry name" value="tm_1862 like domain"/>
    <property type="match status" value="1"/>
</dbReference>
<dbReference type="AlphaFoldDB" id="A0A0R3JVC6"/>
<dbReference type="PANTHER" id="PTHR13932">
    <property type="entry name" value="COPROPORPHYRINIGEN III OXIDASE"/>
    <property type="match status" value="1"/>
</dbReference>
<reference evidence="2 3" key="1">
    <citation type="submission" date="2015-09" db="EMBL/GenBank/DDBJ databases">
        <title>Draft genome sequence of a Caloramator mitchellensis, a moderate thermophile from the Great Artesian Basin of Australia.</title>
        <authorList>
            <person name="Patel B.K."/>
        </authorList>
    </citation>
    <scope>NUCLEOTIDE SEQUENCE [LARGE SCALE GENOMIC DNA]</scope>
    <source>
        <strain evidence="2 3">VF08</strain>
    </source>
</reference>
<keyword evidence="2" id="KW-0560">Oxidoreductase</keyword>
<dbReference type="PANTHER" id="PTHR13932:SF1">
    <property type="entry name" value="OXYGEN-INDEPENDENT COPROPORPHYRINOGEN-III OXIDASE-LIKE PROTEIN HEMZ"/>
    <property type="match status" value="1"/>
</dbReference>
<organism evidence="2 3">
    <name type="scientific">Caloramator mitchellensis</name>
    <dbReference type="NCBI Taxonomy" id="908809"/>
    <lineage>
        <taxon>Bacteria</taxon>
        <taxon>Bacillati</taxon>
        <taxon>Bacillota</taxon>
        <taxon>Clostridia</taxon>
        <taxon>Eubacteriales</taxon>
        <taxon>Clostridiaceae</taxon>
        <taxon>Caloramator</taxon>
    </lineage>
</organism>
<dbReference type="RefSeq" id="WP_057977460.1">
    <property type="nucleotide sequence ID" value="NZ_LKHP01000003.1"/>
</dbReference>
<dbReference type="SFLD" id="SFLDS00029">
    <property type="entry name" value="Radical_SAM"/>
    <property type="match status" value="1"/>
</dbReference>
<sequence>MKIKLTGHDYRYEVFQIVSLFFEKNQIEFCQEDAQLESVLDLENGYAEANLDGKIEKVSLTEINKKNIKNAIKKSLLKILEDYTGLKMPWGILVGIRPTKIVHEAIKNESSEEEIIEHLQDDYMLSLEKANLTLEVAKNESKFLDKELKSIGLYIGIPFCPTRCAYCSFTSNPYRGNEKVVEEYLEALLYEVNNVLKYLNENGYSFDTFYVGGGTPTSLNHTQLDKLIGEVSKYIDLNKLREFTVEAGRPDSIDAEKLKVLKNYSCSRISINPQTMNEETLKLIGRRHSIDDIKEKFILARELGFDNINMDIIIGLPGEDENSITRTMDEIEALMPDSVTIHTMAIKRASVLNEKMFRGDRDLASRMYDIAAKRVRKMGMKPYYMYRQKSMVSPLENIGYSFDGKECIYNIQMIAENKTIIALGADAITKVVYQNENRIERVANLKDVREYIKRIDEQVKDKIIELEKLTHYCQI</sequence>
<dbReference type="SFLD" id="SFLDF00310">
    <property type="entry name" value="oxygen-independent_coproporphy"/>
    <property type="match status" value="1"/>
</dbReference>
<keyword evidence="3" id="KW-1185">Reference proteome</keyword>
<dbReference type="GO" id="GO:0005737">
    <property type="term" value="C:cytoplasm"/>
    <property type="evidence" value="ECO:0007669"/>
    <property type="project" value="TreeGrafter"/>
</dbReference>
<evidence type="ECO:0000313" key="3">
    <source>
        <dbReference type="Proteomes" id="UP000052015"/>
    </source>
</evidence>
<dbReference type="SFLD" id="SFLDG01082">
    <property type="entry name" value="B12-binding_domain_containing"/>
    <property type="match status" value="1"/>
</dbReference>
<name>A0A0R3JVC6_CALMK</name>
<dbReference type="PATRIC" id="fig|908809.3.peg.874"/>
<dbReference type="SFLD" id="SFLDG01065">
    <property type="entry name" value="anaerobic_coproporphyrinogen-I"/>
    <property type="match status" value="1"/>
</dbReference>
<evidence type="ECO:0000259" key="1">
    <source>
        <dbReference type="PROSITE" id="PS51918"/>
    </source>
</evidence>
<accession>A0A0R3JVC6</accession>
<gene>
    <name evidence="2" type="primary">hemZ_1</name>
    <name evidence="2" type="ORF">ABG79_00866</name>
</gene>
<feature type="domain" description="Radical SAM core" evidence="1">
    <location>
        <begin position="145"/>
        <end position="381"/>
    </location>
</feature>
<dbReference type="InterPro" id="IPR023995">
    <property type="entry name" value="HemZ"/>
</dbReference>
<dbReference type="EMBL" id="LKHP01000003">
    <property type="protein sequence ID" value="KRQ87527.1"/>
    <property type="molecule type" value="Genomic_DNA"/>
</dbReference>
<dbReference type="SMART" id="SM00729">
    <property type="entry name" value="Elp3"/>
    <property type="match status" value="1"/>
</dbReference>
<evidence type="ECO:0000313" key="2">
    <source>
        <dbReference type="EMBL" id="KRQ87527.1"/>
    </source>
</evidence>
<dbReference type="Proteomes" id="UP000052015">
    <property type="component" value="Unassembled WGS sequence"/>
</dbReference>
<dbReference type="InterPro" id="IPR007197">
    <property type="entry name" value="rSAM"/>
</dbReference>
<dbReference type="PROSITE" id="PS51918">
    <property type="entry name" value="RADICAL_SAM"/>
    <property type="match status" value="1"/>
</dbReference>